<keyword evidence="3 7" id="KW-0812">Transmembrane</keyword>
<evidence type="ECO:0000256" key="2">
    <source>
        <dbReference type="ARBA" id="ARBA00006843"/>
    </source>
</evidence>
<dbReference type="InterPro" id="IPR007593">
    <property type="entry name" value="CD225/Dispanin_fam"/>
</dbReference>
<evidence type="ECO:0000256" key="6">
    <source>
        <dbReference type="SAM" id="MobiDB-lite"/>
    </source>
</evidence>
<feature type="transmembrane region" description="Helical" evidence="7">
    <location>
        <begin position="137"/>
        <end position="161"/>
    </location>
</feature>
<evidence type="ECO:0000256" key="5">
    <source>
        <dbReference type="ARBA" id="ARBA00023136"/>
    </source>
</evidence>
<evidence type="ECO:0000313" key="8">
    <source>
        <dbReference type="EMBL" id="KAH0631378.1"/>
    </source>
</evidence>
<gene>
    <name evidence="8" type="ORF">JD844_005677</name>
</gene>
<dbReference type="Proteomes" id="UP000826234">
    <property type="component" value="Unassembled WGS sequence"/>
</dbReference>
<evidence type="ECO:0000313" key="9">
    <source>
        <dbReference type="Proteomes" id="UP000826234"/>
    </source>
</evidence>
<keyword evidence="4 7" id="KW-1133">Transmembrane helix</keyword>
<evidence type="ECO:0000256" key="1">
    <source>
        <dbReference type="ARBA" id="ARBA00004370"/>
    </source>
</evidence>
<accession>A0ABQ7TNW5</accession>
<protein>
    <recommendedName>
        <fullName evidence="10">Proline-rich transmembrane protein 1</fullName>
    </recommendedName>
</protein>
<dbReference type="EMBL" id="JAIPUX010000035">
    <property type="protein sequence ID" value="KAH0631378.1"/>
    <property type="molecule type" value="Genomic_DNA"/>
</dbReference>
<feature type="transmembrane region" description="Helical" evidence="7">
    <location>
        <begin position="94"/>
        <end position="117"/>
    </location>
</feature>
<keyword evidence="9" id="KW-1185">Reference proteome</keyword>
<dbReference type="InterPro" id="IPR051423">
    <property type="entry name" value="CD225/Dispanin"/>
</dbReference>
<feature type="region of interest" description="Disordered" evidence="6">
    <location>
        <begin position="1"/>
        <end position="69"/>
    </location>
</feature>
<name>A0ABQ7TNW5_PHRPL</name>
<feature type="compositionally biased region" description="Polar residues" evidence="6">
    <location>
        <begin position="1"/>
        <end position="30"/>
    </location>
</feature>
<sequence length="162" mass="17788">MSFQNYDEIKSNASATDNPTPYSETQSYQASDPLKLPVRPPPPMGYGIGPAPIPPPYQSQYGPPDAQMSQGPDFQFQQAIFTTPVQPTKEPDNLIYSIFTLICCFFPLGVAALVFSIKTQQANNNGNVTSAQKNSRLARIMAHTSFGIGILFWILFIIILAV</sequence>
<dbReference type="Pfam" id="PF04505">
    <property type="entry name" value="CD225"/>
    <property type="match status" value="1"/>
</dbReference>
<comment type="caution">
    <text evidence="8">The sequence shown here is derived from an EMBL/GenBank/DDBJ whole genome shotgun (WGS) entry which is preliminary data.</text>
</comment>
<evidence type="ECO:0000256" key="7">
    <source>
        <dbReference type="SAM" id="Phobius"/>
    </source>
</evidence>
<comment type="similarity">
    <text evidence="2">Belongs to the CD225/Dispanin family.</text>
</comment>
<organism evidence="8 9">
    <name type="scientific">Phrynosoma platyrhinos</name>
    <name type="common">Desert horned lizard</name>
    <dbReference type="NCBI Taxonomy" id="52577"/>
    <lineage>
        <taxon>Eukaryota</taxon>
        <taxon>Metazoa</taxon>
        <taxon>Chordata</taxon>
        <taxon>Craniata</taxon>
        <taxon>Vertebrata</taxon>
        <taxon>Euteleostomi</taxon>
        <taxon>Lepidosauria</taxon>
        <taxon>Squamata</taxon>
        <taxon>Bifurcata</taxon>
        <taxon>Unidentata</taxon>
        <taxon>Episquamata</taxon>
        <taxon>Toxicofera</taxon>
        <taxon>Iguania</taxon>
        <taxon>Phrynosomatidae</taxon>
        <taxon>Phrynosomatinae</taxon>
        <taxon>Phrynosoma</taxon>
    </lineage>
</organism>
<evidence type="ECO:0000256" key="3">
    <source>
        <dbReference type="ARBA" id="ARBA00022692"/>
    </source>
</evidence>
<dbReference type="PANTHER" id="PTHR14948">
    <property type="entry name" value="NG5"/>
    <property type="match status" value="1"/>
</dbReference>
<proteinExistence type="inferred from homology"/>
<evidence type="ECO:0008006" key="10">
    <source>
        <dbReference type="Google" id="ProtNLM"/>
    </source>
</evidence>
<evidence type="ECO:0000256" key="4">
    <source>
        <dbReference type="ARBA" id="ARBA00022989"/>
    </source>
</evidence>
<keyword evidence="5 7" id="KW-0472">Membrane</keyword>
<comment type="subcellular location">
    <subcellularLocation>
        <location evidence="1">Membrane</location>
    </subcellularLocation>
</comment>
<reference evidence="8 9" key="1">
    <citation type="journal article" date="2022" name="Gigascience">
        <title>A chromosome-level genome assembly and annotation of the desert horned lizard, Phrynosoma platyrhinos, provides insight into chromosomal rearrangements among reptiles.</title>
        <authorList>
            <person name="Koochekian N."/>
            <person name="Ascanio A."/>
            <person name="Farleigh K."/>
            <person name="Card D.C."/>
            <person name="Schield D.R."/>
            <person name="Castoe T.A."/>
            <person name="Jezkova T."/>
        </authorList>
    </citation>
    <scope>NUCLEOTIDE SEQUENCE [LARGE SCALE GENOMIC DNA]</scope>
    <source>
        <strain evidence="8">NK-2021</strain>
    </source>
</reference>
<dbReference type="PANTHER" id="PTHR14948:SF46">
    <property type="entry name" value="DISPANIN SUBFAMILY A MEMBER 2B-LIKE-RELATED"/>
    <property type="match status" value="1"/>
</dbReference>